<evidence type="ECO:0000256" key="10">
    <source>
        <dbReference type="ARBA" id="ARBA00023136"/>
    </source>
</evidence>
<keyword evidence="9" id="KW-0406">Ion transport</keyword>
<reference evidence="14 15" key="1">
    <citation type="journal article" date="2015" name="Int. J. Syst. Evol. Microbiol.">
        <title>Description of Sphingopyxis fribergensis sp. nov. - a soil bacterium with the ability to degrade styrene and phenylacetic acid.</title>
        <authorList>
            <person name="Oelschlagel M."/>
            <person name="Ruckert C."/>
            <person name="Kalinowski J."/>
            <person name="Schmidt G."/>
            <person name="Schlomann M."/>
            <person name="Tischler D."/>
        </authorList>
    </citation>
    <scope>NUCLEOTIDE SEQUENCE [LARGE SCALE GENOMIC DNA]</scope>
    <source>
        <strain evidence="14 15">Kp5.2</strain>
    </source>
</reference>
<dbReference type="InterPro" id="IPR010617">
    <property type="entry name" value="TMEM175-like"/>
</dbReference>
<evidence type="ECO:0000313" key="15">
    <source>
        <dbReference type="Proteomes" id="UP000030907"/>
    </source>
</evidence>
<dbReference type="GO" id="GO:0015252">
    <property type="term" value="F:proton channel activity"/>
    <property type="evidence" value="ECO:0007669"/>
    <property type="project" value="InterPro"/>
</dbReference>
<dbReference type="AlphaFoldDB" id="A0A0A7PER8"/>
<evidence type="ECO:0000256" key="8">
    <source>
        <dbReference type="ARBA" id="ARBA00022989"/>
    </source>
</evidence>
<keyword evidence="5 13" id="KW-0812">Transmembrane</keyword>
<evidence type="ECO:0000313" key="14">
    <source>
        <dbReference type="EMBL" id="AJA08520.1"/>
    </source>
</evidence>
<evidence type="ECO:0000256" key="2">
    <source>
        <dbReference type="ARBA" id="ARBA00006920"/>
    </source>
</evidence>
<evidence type="ECO:0000256" key="1">
    <source>
        <dbReference type="ARBA" id="ARBA00004141"/>
    </source>
</evidence>
<dbReference type="Proteomes" id="UP000030907">
    <property type="component" value="Chromosome"/>
</dbReference>
<dbReference type="OrthoDB" id="7626281at2"/>
<dbReference type="GO" id="GO:0016020">
    <property type="term" value="C:membrane"/>
    <property type="evidence" value="ECO:0007669"/>
    <property type="project" value="UniProtKB-SubCell"/>
</dbReference>
<sequence length="191" mass="20726">MPSSRMEALTDGVVAIVITVMVIELRVPTGDGWAGVAASMPLLLVYALSFVNVGLFWNNHHHLLQATGRIDGRVLWANLFHLFWLSLIPYTIRWLDESDFAALAVAGYGLVLGMASIGYELLVRAIIASHPANAAIARAVGRDIKGRVSVASYALAAGLALVHPGLALAIYLAVILLWFIPDRRMERILSD</sequence>
<dbReference type="GO" id="GO:0005267">
    <property type="term" value="F:potassium channel activity"/>
    <property type="evidence" value="ECO:0007669"/>
    <property type="project" value="UniProtKB-KW"/>
</dbReference>
<dbReference type="STRING" id="1515612.SKP52_08005"/>
<feature type="transmembrane region" description="Helical" evidence="13">
    <location>
        <begin position="153"/>
        <end position="180"/>
    </location>
</feature>
<evidence type="ECO:0000256" key="3">
    <source>
        <dbReference type="ARBA" id="ARBA00022448"/>
    </source>
</evidence>
<dbReference type="HOGENOM" id="CLU_090238_1_0_5"/>
<evidence type="ECO:0000256" key="4">
    <source>
        <dbReference type="ARBA" id="ARBA00022538"/>
    </source>
</evidence>
<evidence type="ECO:0008006" key="16">
    <source>
        <dbReference type="Google" id="ProtNLM"/>
    </source>
</evidence>
<keyword evidence="7" id="KW-0630">Potassium</keyword>
<evidence type="ECO:0000256" key="7">
    <source>
        <dbReference type="ARBA" id="ARBA00022958"/>
    </source>
</evidence>
<comment type="catalytic activity">
    <reaction evidence="12">
        <text>K(+)(in) = K(+)(out)</text>
        <dbReference type="Rhea" id="RHEA:29463"/>
        <dbReference type="ChEBI" id="CHEBI:29103"/>
    </reaction>
</comment>
<evidence type="ECO:0000256" key="9">
    <source>
        <dbReference type="ARBA" id="ARBA00023065"/>
    </source>
</evidence>
<keyword evidence="4" id="KW-0633">Potassium transport</keyword>
<keyword evidence="3" id="KW-0813">Transport</keyword>
<keyword evidence="8 13" id="KW-1133">Transmembrane helix</keyword>
<dbReference type="Pfam" id="PF06736">
    <property type="entry name" value="TMEM175"/>
    <property type="match status" value="1"/>
</dbReference>
<dbReference type="KEGG" id="sphk:SKP52_08005"/>
<keyword evidence="11" id="KW-0407">Ion channel</keyword>
<keyword evidence="10 13" id="KW-0472">Membrane</keyword>
<feature type="transmembrane region" description="Helical" evidence="13">
    <location>
        <begin position="33"/>
        <end position="55"/>
    </location>
</feature>
<evidence type="ECO:0000256" key="12">
    <source>
        <dbReference type="ARBA" id="ARBA00034430"/>
    </source>
</evidence>
<keyword evidence="6" id="KW-0631">Potassium channel</keyword>
<dbReference type="EMBL" id="CP009122">
    <property type="protein sequence ID" value="AJA08520.1"/>
    <property type="molecule type" value="Genomic_DNA"/>
</dbReference>
<feature type="transmembrane region" description="Helical" evidence="13">
    <location>
        <begin position="9"/>
        <end position="27"/>
    </location>
</feature>
<comment type="similarity">
    <text evidence="2">Belongs to the TMEM175 family.</text>
</comment>
<gene>
    <name evidence="14" type="ORF">SKP52_08005</name>
</gene>
<feature type="transmembrane region" description="Helical" evidence="13">
    <location>
        <begin position="75"/>
        <end position="95"/>
    </location>
</feature>
<organism evidence="14 15">
    <name type="scientific">Sphingopyxis fribergensis</name>
    <dbReference type="NCBI Taxonomy" id="1515612"/>
    <lineage>
        <taxon>Bacteria</taxon>
        <taxon>Pseudomonadati</taxon>
        <taxon>Pseudomonadota</taxon>
        <taxon>Alphaproteobacteria</taxon>
        <taxon>Sphingomonadales</taxon>
        <taxon>Sphingomonadaceae</taxon>
        <taxon>Sphingopyxis</taxon>
    </lineage>
</organism>
<evidence type="ECO:0000256" key="11">
    <source>
        <dbReference type="ARBA" id="ARBA00023303"/>
    </source>
</evidence>
<name>A0A0A7PER8_9SPHN</name>
<evidence type="ECO:0000256" key="6">
    <source>
        <dbReference type="ARBA" id="ARBA00022826"/>
    </source>
</evidence>
<accession>A0A0A7PER8</accession>
<proteinExistence type="inferred from homology"/>
<evidence type="ECO:0000256" key="5">
    <source>
        <dbReference type="ARBA" id="ARBA00022692"/>
    </source>
</evidence>
<evidence type="ECO:0000256" key="13">
    <source>
        <dbReference type="SAM" id="Phobius"/>
    </source>
</evidence>
<protein>
    <recommendedName>
        <fullName evidence="16">DUF1211 domain-containing protein</fullName>
    </recommendedName>
</protein>
<feature type="transmembrane region" description="Helical" evidence="13">
    <location>
        <begin position="101"/>
        <end position="122"/>
    </location>
</feature>
<comment type="subcellular location">
    <subcellularLocation>
        <location evidence="1">Membrane</location>
        <topology evidence="1">Multi-pass membrane protein</topology>
    </subcellularLocation>
</comment>
<keyword evidence="15" id="KW-1185">Reference proteome</keyword>